<keyword evidence="3" id="KW-1185">Reference proteome</keyword>
<protein>
    <submittedName>
        <fullName evidence="2">Uncharacterized protein</fullName>
    </submittedName>
</protein>
<feature type="transmembrane region" description="Helical" evidence="1">
    <location>
        <begin position="46"/>
        <end position="66"/>
    </location>
</feature>
<evidence type="ECO:0000256" key="1">
    <source>
        <dbReference type="SAM" id="Phobius"/>
    </source>
</evidence>
<name>A0A1L9VH93_ASPGL</name>
<dbReference type="VEuPathDB" id="FungiDB:ASPGLDRAFT_48635"/>
<dbReference type="EMBL" id="KV878900">
    <property type="protein sequence ID" value="OJJ83235.1"/>
    <property type="molecule type" value="Genomic_DNA"/>
</dbReference>
<reference evidence="3" key="1">
    <citation type="journal article" date="2017" name="Genome Biol.">
        <title>Comparative genomics reveals high biological diversity and specific adaptations in the industrially and medically important fungal genus Aspergillus.</title>
        <authorList>
            <person name="de Vries R.P."/>
            <person name="Riley R."/>
            <person name="Wiebenga A."/>
            <person name="Aguilar-Osorio G."/>
            <person name="Amillis S."/>
            <person name="Uchima C.A."/>
            <person name="Anderluh G."/>
            <person name="Asadollahi M."/>
            <person name="Askin M."/>
            <person name="Barry K."/>
            <person name="Battaglia E."/>
            <person name="Bayram O."/>
            <person name="Benocci T."/>
            <person name="Braus-Stromeyer S.A."/>
            <person name="Caldana C."/>
            <person name="Canovas D."/>
            <person name="Cerqueira G.C."/>
            <person name="Chen F."/>
            <person name="Chen W."/>
            <person name="Choi C."/>
            <person name="Clum A."/>
            <person name="Dos Santos R.A."/>
            <person name="Damasio A.R."/>
            <person name="Diallinas G."/>
            <person name="Emri T."/>
            <person name="Fekete E."/>
            <person name="Flipphi M."/>
            <person name="Freyberg S."/>
            <person name="Gallo A."/>
            <person name="Gournas C."/>
            <person name="Habgood R."/>
            <person name="Hainaut M."/>
            <person name="Harispe M.L."/>
            <person name="Henrissat B."/>
            <person name="Hilden K.S."/>
            <person name="Hope R."/>
            <person name="Hossain A."/>
            <person name="Karabika E."/>
            <person name="Karaffa L."/>
            <person name="Karanyi Z."/>
            <person name="Krasevec N."/>
            <person name="Kuo A."/>
            <person name="Kusch H."/>
            <person name="LaButti K."/>
            <person name="Lagendijk E.L."/>
            <person name="Lapidus A."/>
            <person name="Levasseur A."/>
            <person name="Lindquist E."/>
            <person name="Lipzen A."/>
            <person name="Logrieco A.F."/>
            <person name="MacCabe A."/>
            <person name="Maekelae M.R."/>
            <person name="Malavazi I."/>
            <person name="Melin P."/>
            <person name="Meyer V."/>
            <person name="Mielnichuk N."/>
            <person name="Miskei M."/>
            <person name="Molnar A.P."/>
            <person name="Mule G."/>
            <person name="Ngan C.Y."/>
            <person name="Orejas M."/>
            <person name="Orosz E."/>
            <person name="Ouedraogo J.P."/>
            <person name="Overkamp K.M."/>
            <person name="Park H.-S."/>
            <person name="Perrone G."/>
            <person name="Piumi F."/>
            <person name="Punt P.J."/>
            <person name="Ram A.F."/>
            <person name="Ramon A."/>
            <person name="Rauscher S."/>
            <person name="Record E."/>
            <person name="Riano-Pachon D.M."/>
            <person name="Robert V."/>
            <person name="Roehrig J."/>
            <person name="Ruller R."/>
            <person name="Salamov A."/>
            <person name="Salih N.S."/>
            <person name="Samson R.A."/>
            <person name="Sandor E."/>
            <person name="Sanguinetti M."/>
            <person name="Schuetze T."/>
            <person name="Sepcic K."/>
            <person name="Shelest E."/>
            <person name="Sherlock G."/>
            <person name="Sophianopoulou V."/>
            <person name="Squina F.M."/>
            <person name="Sun H."/>
            <person name="Susca A."/>
            <person name="Todd R.B."/>
            <person name="Tsang A."/>
            <person name="Unkles S.E."/>
            <person name="van de Wiele N."/>
            <person name="van Rossen-Uffink D."/>
            <person name="Oliveira J.V."/>
            <person name="Vesth T.C."/>
            <person name="Visser J."/>
            <person name="Yu J.-H."/>
            <person name="Zhou M."/>
            <person name="Andersen M.R."/>
            <person name="Archer D.B."/>
            <person name="Baker S.E."/>
            <person name="Benoit I."/>
            <person name="Brakhage A.A."/>
            <person name="Braus G.H."/>
            <person name="Fischer R."/>
            <person name="Frisvad J.C."/>
            <person name="Goldman G.H."/>
            <person name="Houbraken J."/>
            <person name="Oakley B."/>
            <person name="Pocsi I."/>
            <person name="Scazzocchio C."/>
            <person name="Seiboth B."/>
            <person name="vanKuyk P.A."/>
            <person name="Wortman J."/>
            <person name="Dyer P.S."/>
            <person name="Grigoriev I.V."/>
        </authorList>
    </citation>
    <scope>NUCLEOTIDE SEQUENCE [LARGE SCALE GENOMIC DNA]</scope>
    <source>
        <strain evidence="3">CBS 516.65</strain>
    </source>
</reference>
<sequence length="92" mass="10092">MAVFSGFYVPITLTIPAPVFAFIYTHHAKAHGRNEGSRATGHGERLILVFGNCVFISDSSFFLAIGTKRYPRLLALLQDLSTNPYASQSDSI</sequence>
<organism evidence="2 3">
    <name type="scientific">Aspergillus glaucus CBS 516.65</name>
    <dbReference type="NCBI Taxonomy" id="1160497"/>
    <lineage>
        <taxon>Eukaryota</taxon>
        <taxon>Fungi</taxon>
        <taxon>Dikarya</taxon>
        <taxon>Ascomycota</taxon>
        <taxon>Pezizomycotina</taxon>
        <taxon>Eurotiomycetes</taxon>
        <taxon>Eurotiomycetidae</taxon>
        <taxon>Eurotiales</taxon>
        <taxon>Aspergillaceae</taxon>
        <taxon>Aspergillus</taxon>
        <taxon>Aspergillus subgen. Aspergillus</taxon>
    </lineage>
</organism>
<dbReference type="AlphaFoldDB" id="A0A1L9VH93"/>
<accession>A0A1L9VH93</accession>
<dbReference type="GeneID" id="34463198"/>
<feature type="transmembrane region" description="Helical" evidence="1">
    <location>
        <begin position="6"/>
        <end position="25"/>
    </location>
</feature>
<gene>
    <name evidence="2" type="ORF">ASPGLDRAFT_48635</name>
</gene>
<dbReference type="RefSeq" id="XP_022399933.1">
    <property type="nucleotide sequence ID" value="XM_022546937.1"/>
</dbReference>
<evidence type="ECO:0000313" key="2">
    <source>
        <dbReference type="EMBL" id="OJJ83235.1"/>
    </source>
</evidence>
<evidence type="ECO:0000313" key="3">
    <source>
        <dbReference type="Proteomes" id="UP000184300"/>
    </source>
</evidence>
<keyword evidence="1" id="KW-0812">Transmembrane</keyword>
<proteinExistence type="predicted"/>
<dbReference type="Proteomes" id="UP000184300">
    <property type="component" value="Unassembled WGS sequence"/>
</dbReference>
<keyword evidence="1" id="KW-1133">Transmembrane helix</keyword>
<keyword evidence="1" id="KW-0472">Membrane</keyword>